<dbReference type="Pfam" id="PF00933">
    <property type="entry name" value="Glyco_hydro_3"/>
    <property type="match status" value="1"/>
</dbReference>
<name>A0ABX5Y7X2_9MICC</name>
<accession>A0ABX5Y7X2</accession>
<dbReference type="InterPro" id="IPR026891">
    <property type="entry name" value="Fn3-like"/>
</dbReference>
<dbReference type="Pfam" id="PF01915">
    <property type="entry name" value="Glyco_hydro_3_C"/>
    <property type="match status" value="1"/>
</dbReference>
<dbReference type="PANTHER" id="PTHR42715:SF10">
    <property type="entry name" value="BETA-GLUCOSIDASE"/>
    <property type="match status" value="1"/>
</dbReference>
<dbReference type="RefSeq" id="WP_146274893.1">
    <property type="nucleotide sequence ID" value="NZ_CP042260.1"/>
</dbReference>
<evidence type="ECO:0000259" key="5">
    <source>
        <dbReference type="SMART" id="SM01217"/>
    </source>
</evidence>
<evidence type="ECO:0000313" key="6">
    <source>
        <dbReference type="EMBL" id="QDY64976.1"/>
    </source>
</evidence>
<sequence>MTLKTHSSQDLLNTYRPLIDKLSLPEKVRLLSGETAFTLPGNESIGLAEMAFSDGPTGVRGLKFYGDPVALFPNATLVSGSWDDDIAREVGVLLSEEAARQKIHVVLGPTINLHRTPLGGRLFEAYSEDPYLTGRTAANYVNGMQASGTGACLKHLVANESEEMRNFMSSSLSETALREVYLTPFEIAVQDAHPYSMMAAYNDVNGVPATEQDHVQNQIVKGEWDWDGLIMSDWYATKHTSESANGGLDLVMPGGDGPWGEHLVEAVNRGEVAESTIDEHLARLLLLAERTGALSSDRSQLRTFEQQMPSPTDPARAEQLKRIASRGMVLLKNESDLLPLDSGTVALSGHHALATQNMGGGSAQVTPPYQVSIADGLGALLGSRLAVADGPWPRRRPLAVDPESVTDPGTGTAGMEVTYFAQDGSVIKKFHSDLAEITVGWDDDGSQIPARLRIRAKLSDTIETARLGAMGAGRWTLEYQDAQGTVVSLDRSCEFATNDPGEAILRPPAFEQICKVAAGSVVTATVDLVDTDWSARLLEDPRYNMVAESHMAGFDSFGKFALVATDVPVDENQLIAAAAQAAGQADTAVVVVGLTEEDETEAADKTTLRLPGEQDELVRQVAAAAKRTVVVVNAATPVLMPWLEQVDAVLVVGLPGQEGGHAVAEVLTGVAEPTGRLVTSYPAEDAASPAWSTSVDGDLALCYSEGSFIGYRGYAASMAPAPLFWFGHGLGYATWEYHGAQREGDQVRVELTNTGRRSSRETVQLYFQPDDVSQPVRLVGYQGIQVGPGAKASVSVEIDPRMMRAWDEESGNFVELGGGTFLLARSLGDVRLSIRS</sequence>
<dbReference type="Gene3D" id="2.60.40.10">
    <property type="entry name" value="Immunoglobulins"/>
    <property type="match status" value="1"/>
</dbReference>
<dbReference type="InterPro" id="IPR019800">
    <property type="entry name" value="Glyco_hydro_3_AS"/>
</dbReference>
<organism evidence="6 7">
    <name type="scientific">Glutamicibacter halophytocola</name>
    <dbReference type="NCBI Taxonomy" id="1933880"/>
    <lineage>
        <taxon>Bacteria</taxon>
        <taxon>Bacillati</taxon>
        <taxon>Actinomycetota</taxon>
        <taxon>Actinomycetes</taxon>
        <taxon>Micrococcales</taxon>
        <taxon>Micrococcaceae</taxon>
        <taxon>Glutamicibacter</taxon>
    </lineage>
</organism>
<gene>
    <name evidence="6" type="ORF">FQA45_00830</name>
</gene>
<dbReference type="SMART" id="SM01217">
    <property type="entry name" value="Fn3_like"/>
    <property type="match status" value="1"/>
</dbReference>
<dbReference type="Proteomes" id="UP000320717">
    <property type="component" value="Chromosome"/>
</dbReference>
<dbReference type="InterPro" id="IPR036881">
    <property type="entry name" value="Glyco_hydro_3_C_sf"/>
</dbReference>
<dbReference type="InterPro" id="IPR036962">
    <property type="entry name" value="Glyco_hydro_3_N_sf"/>
</dbReference>
<dbReference type="PANTHER" id="PTHR42715">
    <property type="entry name" value="BETA-GLUCOSIDASE"/>
    <property type="match status" value="1"/>
</dbReference>
<dbReference type="InterPro" id="IPR001764">
    <property type="entry name" value="Glyco_hydro_3_N"/>
</dbReference>
<reference evidence="6 7" key="1">
    <citation type="submission" date="2019-07" db="EMBL/GenBank/DDBJ databases">
        <title>Complete Genome Sequence of drought tolerant Plant Growth-Promoting Rhizobacterium Glutamicibacter halophytocola DR408.</title>
        <authorList>
            <person name="Nishu S.D."/>
            <person name="Lee T.K."/>
        </authorList>
    </citation>
    <scope>NUCLEOTIDE SEQUENCE [LARGE SCALE GENOMIC DNA]</scope>
    <source>
        <strain evidence="6 7">DR408</strain>
    </source>
</reference>
<comment type="similarity">
    <text evidence="1 4">Belongs to the glycosyl hydrolase 3 family.</text>
</comment>
<dbReference type="GO" id="GO:0016787">
    <property type="term" value="F:hydrolase activity"/>
    <property type="evidence" value="ECO:0007669"/>
    <property type="project" value="UniProtKB-KW"/>
</dbReference>
<dbReference type="Gene3D" id="3.40.50.1700">
    <property type="entry name" value="Glycoside hydrolase family 3 C-terminal domain"/>
    <property type="match status" value="1"/>
</dbReference>
<dbReference type="Gene3D" id="2.60.120.260">
    <property type="entry name" value="Galactose-binding domain-like"/>
    <property type="match status" value="1"/>
</dbReference>
<evidence type="ECO:0000256" key="4">
    <source>
        <dbReference type="RuleBase" id="RU361161"/>
    </source>
</evidence>
<dbReference type="PROSITE" id="PS00775">
    <property type="entry name" value="GLYCOSYL_HYDROL_F3"/>
    <property type="match status" value="1"/>
</dbReference>
<protein>
    <submittedName>
        <fullName evidence="6">Family 3 glycosyl hydrolase</fullName>
    </submittedName>
</protein>
<evidence type="ECO:0000256" key="3">
    <source>
        <dbReference type="ARBA" id="ARBA00023277"/>
    </source>
</evidence>
<keyword evidence="7" id="KW-1185">Reference proteome</keyword>
<dbReference type="InterPro" id="IPR017853">
    <property type="entry name" value="GH"/>
</dbReference>
<dbReference type="InterPro" id="IPR002772">
    <property type="entry name" value="Glyco_hydro_3_C"/>
</dbReference>
<dbReference type="Gene3D" id="3.20.20.300">
    <property type="entry name" value="Glycoside hydrolase, family 3, N-terminal domain"/>
    <property type="match status" value="1"/>
</dbReference>
<keyword evidence="2 4" id="KW-0378">Hydrolase</keyword>
<evidence type="ECO:0000256" key="2">
    <source>
        <dbReference type="ARBA" id="ARBA00022801"/>
    </source>
</evidence>
<dbReference type="InterPro" id="IPR013783">
    <property type="entry name" value="Ig-like_fold"/>
</dbReference>
<proteinExistence type="inferred from homology"/>
<evidence type="ECO:0000256" key="1">
    <source>
        <dbReference type="ARBA" id="ARBA00005336"/>
    </source>
</evidence>
<dbReference type="EMBL" id="CP042260">
    <property type="protein sequence ID" value="QDY64976.1"/>
    <property type="molecule type" value="Genomic_DNA"/>
</dbReference>
<dbReference type="InterPro" id="IPR050288">
    <property type="entry name" value="Cellulose_deg_GH3"/>
</dbReference>
<evidence type="ECO:0000313" key="7">
    <source>
        <dbReference type="Proteomes" id="UP000320717"/>
    </source>
</evidence>
<feature type="domain" description="Fibronectin type III-like" evidence="5">
    <location>
        <begin position="761"/>
        <end position="827"/>
    </location>
</feature>
<keyword evidence="4" id="KW-0326">Glycosidase</keyword>
<dbReference type="PRINTS" id="PR00133">
    <property type="entry name" value="GLHYDRLASE3"/>
</dbReference>
<keyword evidence="3" id="KW-0119">Carbohydrate metabolism</keyword>
<dbReference type="Pfam" id="PF14310">
    <property type="entry name" value="Fn3-like"/>
    <property type="match status" value="1"/>
</dbReference>
<dbReference type="SUPFAM" id="SSF51445">
    <property type="entry name" value="(Trans)glycosidases"/>
    <property type="match status" value="1"/>
</dbReference>
<dbReference type="SUPFAM" id="SSF52279">
    <property type="entry name" value="Beta-D-glucan exohydrolase, C-terminal domain"/>
    <property type="match status" value="1"/>
</dbReference>